<proteinExistence type="predicted"/>
<dbReference type="EMBL" id="LXQA010425919">
    <property type="protein sequence ID" value="MCI51040.1"/>
    <property type="molecule type" value="Genomic_DNA"/>
</dbReference>
<dbReference type="InterPro" id="IPR043128">
    <property type="entry name" value="Rev_trsase/Diguanyl_cyclase"/>
</dbReference>
<evidence type="ECO:0000313" key="1">
    <source>
        <dbReference type="EMBL" id="MCI51040.1"/>
    </source>
</evidence>
<dbReference type="AlphaFoldDB" id="A0A392SSX6"/>
<reference evidence="1 2" key="1">
    <citation type="journal article" date="2018" name="Front. Plant Sci.">
        <title>Red Clover (Trifolium pratense) and Zigzag Clover (T. medium) - A Picture of Genomic Similarities and Differences.</title>
        <authorList>
            <person name="Dluhosova J."/>
            <person name="Istvanek J."/>
            <person name="Nedelnik J."/>
            <person name="Repkova J."/>
        </authorList>
    </citation>
    <scope>NUCLEOTIDE SEQUENCE [LARGE SCALE GENOMIC DNA]</scope>
    <source>
        <strain evidence="2">cv. 10/8</strain>
        <tissue evidence="1">Leaf</tissue>
    </source>
</reference>
<organism evidence="1 2">
    <name type="scientific">Trifolium medium</name>
    <dbReference type="NCBI Taxonomy" id="97028"/>
    <lineage>
        <taxon>Eukaryota</taxon>
        <taxon>Viridiplantae</taxon>
        <taxon>Streptophyta</taxon>
        <taxon>Embryophyta</taxon>
        <taxon>Tracheophyta</taxon>
        <taxon>Spermatophyta</taxon>
        <taxon>Magnoliopsida</taxon>
        <taxon>eudicotyledons</taxon>
        <taxon>Gunneridae</taxon>
        <taxon>Pentapetalae</taxon>
        <taxon>rosids</taxon>
        <taxon>fabids</taxon>
        <taxon>Fabales</taxon>
        <taxon>Fabaceae</taxon>
        <taxon>Papilionoideae</taxon>
        <taxon>50 kb inversion clade</taxon>
        <taxon>NPAAA clade</taxon>
        <taxon>Hologalegina</taxon>
        <taxon>IRL clade</taxon>
        <taxon>Trifolieae</taxon>
        <taxon>Trifolium</taxon>
    </lineage>
</organism>
<feature type="non-terminal residue" evidence="1">
    <location>
        <position position="1"/>
    </location>
</feature>
<dbReference type="SUPFAM" id="SSF56672">
    <property type="entry name" value="DNA/RNA polymerases"/>
    <property type="match status" value="1"/>
</dbReference>
<evidence type="ECO:0000313" key="2">
    <source>
        <dbReference type="Proteomes" id="UP000265520"/>
    </source>
</evidence>
<feature type="non-terminal residue" evidence="1">
    <location>
        <position position="77"/>
    </location>
</feature>
<comment type="caution">
    <text evidence="1">The sequence shown here is derived from an EMBL/GenBank/DDBJ whole genome shotgun (WGS) entry which is preliminary data.</text>
</comment>
<name>A0A392SSX6_9FABA</name>
<sequence>PSDNQYEEPDICKGSAKLTGRVAALARLLSCSGEKAFHFFSTLRKNDCFVWTQECEDSFTKFKEFLATPPILTRPKE</sequence>
<dbReference type="InterPro" id="IPR043502">
    <property type="entry name" value="DNA/RNA_pol_sf"/>
</dbReference>
<accession>A0A392SSX6</accession>
<keyword evidence="2" id="KW-1185">Reference proteome</keyword>
<protein>
    <submittedName>
        <fullName evidence="1">Uncharacterized protein</fullName>
    </submittedName>
</protein>
<dbReference type="Proteomes" id="UP000265520">
    <property type="component" value="Unassembled WGS sequence"/>
</dbReference>
<dbReference type="Gene3D" id="3.30.70.270">
    <property type="match status" value="1"/>
</dbReference>